<dbReference type="EMBL" id="CDMZ01002974">
    <property type="protein sequence ID" value="CEM44618.1"/>
    <property type="molecule type" value="Genomic_DNA"/>
</dbReference>
<evidence type="ECO:0000256" key="1">
    <source>
        <dbReference type="SAM" id="MobiDB-lite"/>
    </source>
</evidence>
<accession>A0A0G4HK94</accession>
<sequence length="70" mass="8036">MRCWMAVKENRRLDATSLPFRADAKAAKEDDAVRCESPRGRAGGRAEGGYEWREEGEEEEDEEEDEEEEA</sequence>
<dbReference type="VEuPathDB" id="CryptoDB:Cvel_28476"/>
<feature type="region of interest" description="Disordered" evidence="1">
    <location>
        <begin position="25"/>
        <end position="70"/>
    </location>
</feature>
<protein>
    <submittedName>
        <fullName evidence="2">Uncharacterized protein</fullName>
    </submittedName>
</protein>
<dbReference type="AlphaFoldDB" id="A0A0G4HK94"/>
<feature type="compositionally biased region" description="Basic and acidic residues" evidence="1">
    <location>
        <begin position="25"/>
        <end position="39"/>
    </location>
</feature>
<evidence type="ECO:0000313" key="2">
    <source>
        <dbReference type="EMBL" id="CEM44618.1"/>
    </source>
</evidence>
<feature type="compositionally biased region" description="Acidic residues" evidence="1">
    <location>
        <begin position="54"/>
        <end position="70"/>
    </location>
</feature>
<name>A0A0G4HK94_9ALVE</name>
<gene>
    <name evidence="2" type="ORF">Cvel_28476</name>
</gene>
<reference evidence="2" key="1">
    <citation type="submission" date="2014-11" db="EMBL/GenBank/DDBJ databases">
        <authorList>
            <person name="Otto D Thomas"/>
            <person name="Naeem Raeece"/>
        </authorList>
    </citation>
    <scope>NUCLEOTIDE SEQUENCE</scope>
</reference>
<organism evidence="2">
    <name type="scientific">Chromera velia CCMP2878</name>
    <dbReference type="NCBI Taxonomy" id="1169474"/>
    <lineage>
        <taxon>Eukaryota</taxon>
        <taxon>Sar</taxon>
        <taxon>Alveolata</taxon>
        <taxon>Colpodellida</taxon>
        <taxon>Chromeraceae</taxon>
        <taxon>Chromera</taxon>
    </lineage>
</organism>
<proteinExistence type="predicted"/>